<proteinExistence type="predicted"/>
<keyword evidence="5" id="KW-0238">DNA-binding</keyword>
<evidence type="ECO:0000256" key="1">
    <source>
        <dbReference type="ARBA" id="ARBA00004123"/>
    </source>
</evidence>
<feature type="domain" description="KNOX1" evidence="4">
    <location>
        <begin position="68"/>
        <end position="112"/>
    </location>
</feature>
<dbReference type="Pfam" id="PF03790">
    <property type="entry name" value="KNOX1"/>
    <property type="match status" value="1"/>
</dbReference>
<dbReference type="SMART" id="SM01255">
    <property type="entry name" value="KNOX1"/>
    <property type="match status" value="1"/>
</dbReference>
<organism evidence="5 6">
    <name type="scientific">Trifolium pratense</name>
    <name type="common">Red clover</name>
    <dbReference type="NCBI Taxonomy" id="57577"/>
    <lineage>
        <taxon>Eukaryota</taxon>
        <taxon>Viridiplantae</taxon>
        <taxon>Streptophyta</taxon>
        <taxon>Embryophyta</taxon>
        <taxon>Tracheophyta</taxon>
        <taxon>Spermatophyta</taxon>
        <taxon>Magnoliopsida</taxon>
        <taxon>eudicotyledons</taxon>
        <taxon>Gunneridae</taxon>
        <taxon>Pentapetalae</taxon>
        <taxon>rosids</taxon>
        <taxon>fabids</taxon>
        <taxon>Fabales</taxon>
        <taxon>Fabaceae</taxon>
        <taxon>Papilionoideae</taxon>
        <taxon>50 kb inversion clade</taxon>
        <taxon>NPAAA clade</taxon>
        <taxon>Hologalegina</taxon>
        <taxon>IRL clade</taxon>
        <taxon>Trifolieae</taxon>
        <taxon>Trifolium</taxon>
    </lineage>
</organism>
<comment type="subcellular location">
    <subcellularLocation>
        <location evidence="1">Nucleus</location>
    </subcellularLocation>
</comment>
<dbReference type="GO" id="GO:0005634">
    <property type="term" value="C:nucleus"/>
    <property type="evidence" value="ECO:0007669"/>
    <property type="project" value="UniProtKB-SubCell"/>
</dbReference>
<evidence type="ECO:0000259" key="4">
    <source>
        <dbReference type="SMART" id="SM01255"/>
    </source>
</evidence>
<evidence type="ECO:0000313" key="5">
    <source>
        <dbReference type="EMBL" id="PNX84050.1"/>
    </source>
</evidence>
<dbReference type="EMBL" id="ASHM01045483">
    <property type="protein sequence ID" value="PNX84050.1"/>
    <property type="molecule type" value="Genomic_DNA"/>
</dbReference>
<feature type="non-terminal residue" evidence="5">
    <location>
        <position position="134"/>
    </location>
</feature>
<dbReference type="InterPro" id="IPR005540">
    <property type="entry name" value="KNOX1"/>
</dbReference>
<feature type="region of interest" description="Disordered" evidence="3">
    <location>
        <begin position="29"/>
        <end position="64"/>
    </location>
</feature>
<dbReference type="Proteomes" id="UP000236291">
    <property type="component" value="Unassembled WGS sequence"/>
</dbReference>
<reference evidence="5 6" key="1">
    <citation type="journal article" date="2014" name="Am. J. Bot.">
        <title>Genome assembly and annotation for red clover (Trifolium pratense; Fabaceae).</title>
        <authorList>
            <person name="Istvanek J."/>
            <person name="Jaros M."/>
            <person name="Krenek A."/>
            <person name="Repkova J."/>
        </authorList>
    </citation>
    <scope>NUCLEOTIDE SEQUENCE [LARGE SCALE GENOMIC DNA]</scope>
    <source>
        <strain evidence="6">cv. Tatra</strain>
        <tissue evidence="5">Young leaves</tissue>
    </source>
</reference>
<keyword evidence="2" id="KW-0539">Nucleus</keyword>
<protein>
    <submittedName>
        <fullName evidence="5">Homeobox protein knotted-1-like 3-like</fullName>
    </submittedName>
</protein>
<keyword evidence="5" id="KW-0371">Homeobox</keyword>
<reference evidence="5 6" key="2">
    <citation type="journal article" date="2017" name="Front. Plant Sci.">
        <title>Gene Classification and Mining of Molecular Markers Useful in Red Clover (Trifolium pratense) Breeding.</title>
        <authorList>
            <person name="Istvanek J."/>
            <person name="Dluhosova J."/>
            <person name="Dluhos P."/>
            <person name="Patkova L."/>
            <person name="Nedelnik J."/>
            <person name="Repkova J."/>
        </authorList>
    </citation>
    <scope>NUCLEOTIDE SEQUENCE [LARGE SCALE GENOMIC DNA]</scope>
    <source>
        <strain evidence="6">cv. Tatra</strain>
        <tissue evidence="5">Young leaves</tissue>
    </source>
</reference>
<comment type="caution">
    <text evidence="5">The sequence shown here is derived from an EMBL/GenBank/DDBJ whole genome shotgun (WGS) entry which is preliminary data.</text>
</comment>
<evidence type="ECO:0000313" key="6">
    <source>
        <dbReference type="Proteomes" id="UP000236291"/>
    </source>
</evidence>
<accession>A0A2K3LZT4</accession>
<evidence type="ECO:0000256" key="3">
    <source>
        <dbReference type="SAM" id="MobiDB-lite"/>
    </source>
</evidence>
<dbReference type="GO" id="GO:0003677">
    <property type="term" value="F:DNA binding"/>
    <property type="evidence" value="ECO:0007669"/>
    <property type="project" value="UniProtKB-KW"/>
</dbReference>
<evidence type="ECO:0000256" key="2">
    <source>
        <dbReference type="ARBA" id="ARBA00023242"/>
    </source>
</evidence>
<dbReference type="ExpressionAtlas" id="A0A2K3LZT4">
    <property type="expression patterns" value="baseline"/>
</dbReference>
<dbReference type="AlphaFoldDB" id="A0A2K3LZT4"/>
<sequence length="134" mass="15924">MAFQEHLQHEIAYQRFTEEEDEERVPWLNNNNSVNARQQNFMHLEPERREKSMDRNRSENNCETEELREYKAEILGHPLYDQLLSAHVSCLRIATPVDQLPRIDAQLQQSQRVLQKYSSVGIGNMDPKELDHFM</sequence>
<name>A0A2K3LZT4_TRIPR</name>
<feature type="compositionally biased region" description="Basic and acidic residues" evidence="3">
    <location>
        <begin position="44"/>
        <end position="64"/>
    </location>
</feature>
<gene>
    <name evidence="5" type="ORF">L195_g040103</name>
</gene>
<feature type="compositionally biased region" description="Low complexity" evidence="3">
    <location>
        <begin position="29"/>
        <end position="40"/>
    </location>
</feature>